<evidence type="ECO:0000313" key="2">
    <source>
        <dbReference type="Proteomes" id="UP000076798"/>
    </source>
</evidence>
<reference evidence="1 2" key="1">
    <citation type="journal article" date="2016" name="Mol. Biol. Evol.">
        <title>Comparative Genomics of Early-Diverging Mushroom-Forming Fungi Provides Insights into the Origins of Lignocellulose Decay Capabilities.</title>
        <authorList>
            <person name="Nagy L.G."/>
            <person name="Riley R."/>
            <person name="Tritt A."/>
            <person name="Adam C."/>
            <person name="Daum C."/>
            <person name="Floudas D."/>
            <person name="Sun H."/>
            <person name="Yadav J.S."/>
            <person name="Pangilinan J."/>
            <person name="Larsson K.H."/>
            <person name="Matsuura K."/>
            <person name="Barry K."/>
            <person name="Labutti K."/>
            <person name="Kuo R."/>
            <person name="Ohm R.A."/>
            <person name="Bhattacharya S.S."/>
            <person name="Shirouzu T."/>
            <person name="Yoshinaga Y."/>
            <person name="Martin F.M."/>
            <person name="Grigoriev I.V."/>
            <person name="Hibbett D.S."/>
        </authorList>
    </citation>
    <scope>NUCLEOTIDE SEQUENCE [LARGE SCALE GENOMIC DNA]</scope>
    <source>
        <strain evidence="1 2">HHB10207 ss-3</strain>
    </source>
</reference>
<dbReference type="Proteomes" id="UP000076798">
    <property type="component" value="Unassembled WGS sequence"/>
</dbReference>
<dbReference type="AlphaFoldDB" id="A0A165WUV1"/>
<organism evidence="1 2">
    <name type="scientific">Sistotremastrum suecicum HHB10207 ss-3</name>
    <dbReference type="NCBI Taxonomy" id="1314776"/>
    <lineage>
        <taxon>Eukaryota</taxon>
        <taxon>Fungi</taxon>
        <taxon>Dikarya</taxon>
        <taxon>Basidiomycota</taxon>
        <taxon>Agaricomycotina</taxon>
        <taxon>Agaricomycetes</taxon>
        <taxon>Sistotremastrales</taxon>
        <taxon>Sistotremastraceae</taxon>
        <taxon>Sistotremastrum</taxon>
    </lineage>
</organism>
<name>A0A165WUV1_9AGAM</name>
<gene>
    <name evidence="1" type="ORF">SISSUDRAFT_1067675</name>
</gene>
<evidence type="ECO:0000313" key="1">
    <source>
        <dbReference type="EMBL" id="KZT31542.1"/>
    </source>
</evidence>
<sequence length="302" mass="35053">MSSNHSTPIGVTSFPRSFTEHENFYNNHITEYTPPNGVELHWQSVRPIAFYTNAFIYPFNPSVTPNPPKQIPKNCAHHMLTSPLDSAHADMALFPPANIGQRIPSQCDQEQHELTYLGHVAFQGRNNWMLFIAIDERNTRQRRLVYVWWGTSWRCYINLPYPAPCSTCDSLDIFSQMFKDWETWMKLSNIYWRQGEKILRRLPSLFIPVALHLLYKNEPRRPDALIFHPLYKRQNDTRDVEGENYEPFQRPTLNLIPDSPSSSLLNAIFHDDDDVNHTIHSSAMEHLVMLPSIASSTTLAED</sequence>
<keyword evidence="2" id="KW-1185">Reference proteome</keyword>
<accession>A0A165WUV1</accession>
<proteinExistence type="predicted"/>
<dbReference type="EMBL" id="KV428538">
    <property type="protein sequence ID" value="KZT31542.1"/>
    <property type="molecule type" value="Genomic_DNA"/>
</dbReference>
<protein>
    <submittedName>
        <fullName evidence="1">Uncharacterized protein</fullName>
    </submittedName>
</protein>